<evidence type="ECO:0000313" key="3">
    <source>
        <dbReference type="Proteomes" id="UP000178583"/>
    </source>
</evidence>
<accession>A0A1F5E5U8</accession>
<organism evidence="2 3">
    <name type="scientific">Candidatus Berkelbacteria bacterium RIFOXYA2_FULL_43_10</name>
    <dbReference type="NCBI Taxonomy" id="1797472"/>
    <lineage>
        <taxon>Bacteria</taxon>
        <taxon>Candidatus Berkelbacteria</taxon>
    </lineage>
</organism>
<dbReference type="Proteomes" id="UP000178583">
    <property type="component" value="Unassembled WGS sequence"/>
</dbReference>
<evidence type="ECO:0000256" key="1">
    <source>
        <dbReference type="SAM" id="MobiDB-lite"/>
    </source>
</evidence>
<sequence length="264" mass="29900">MGKEGMSPGESEISYKISEDGSGNVGGRREQDIDRARAEARIHNEAIDEITVGPPKPEFRKGILGVPGRISEYLANTIGHKAEKARDAHESAVVQEARKQVKEADKEYCNTPWTVTEPYKNYHSLETTTRTGDNIQVGFRVANGIKEMSGMEINLKDQINFTGEASDWEKLPPEARHWLEDHQMKGLGRISFLSKDGKIDCQVGWTKEYSLTPGAEERPSREYLDISNMYHAMMIFNSLNFGSYLENLPEEYRQGFREFTMSAE</sequence>
<gene>
    <name evidence="2" type="ORF">A2215_02375</name>
</gene>
<evidence type="ECO:0000313" key="2">
    <source>
        <dbReference type="EMBL" id="OGD62738.1"/>
    </source>
</evidence>
<protein>
    <submittedName>
        <fullName evidence="2">Uncharacterized protein</fullName>
    </submittedName>
</protein>
<dbReference type="AlphaFoldDB" id="A0A1F5E5U8"/>
<name>A0A1F5E5U8_9BACT</name>
<dbReference type="EMBL" id="MEZY01000044">
    <property type="protein sequence ID" value="OGD62738.1"/>
    <property type="molecule type" value="Genomic_DNA"/>
</dbReference>
<comment type="caution">
    <text evidence="2">The sequence shown here is derived from an EMBL/GenBank/DDBJ whole genome shotgun (WGS) entry which is preliminary data.</text>
</comment>
<proteinExistence type="predicted"/>
<feature type="region of interest" description="Disordered" evidence="1">
    <location>
        <begin position="1"/>
        <end position="32"/>
    </location>
</feature>
<reference evidence="2 3" key="1">
    <citation type="journal article" date="2016" name="Nat. Commun.">
        <title>Thousands of microbial genomes shed light on interconnected biogeochemical processes in an aquifer system.</title>
        <authorList>
            <person name="Anantharaman K."/>
            <person name="Brown C.T."/>
            <person name="Hug L.A."/>
            <person name="Sharon I."/>
            <person name="Castelle C.J."/>
            <person name="Probst A.J."/>
            <person name="Thomas B.C."/>
            <person name="Singh A."/>
            <person name="Wilkins M.J."/>
            <person name="Karaoz U."/>
            <person name="Brodie E.L."/>
            <person name="Williams K.H."/>
            <person name="Hubbard S.S."/>
            <person name="Banfield J.F."/>
        </authorList>
    </citation>
    <scope>NUCLEOTIDE SEQUENCE [LARGE SCALE GENOMIC DNA]</scope>
</reference>